<dbReference type="GO" id="GO:0016740">
    <property type="term" value="F:transferase activity"/>
    <property type="evidence" value="ECO:0007669"/>
    <property type="project" value="UniProtKB-KW"/>
</dbReference>
<keyword evidence="2 4" id="KW-0808">Transferase</keyword>
<dbReference type="Gene3D" id="3.90.470.20">
    <property type="entry name" value="4'-phosphopantetheinyl transferase domain"/>
    <property type="match status" value="2"/>
</dbReference>
<comment type="similarity">
    <text evidence="1">Belongs to the P-Pant transferase superfamily. Gsp/Sfp/HetI/AcpT family.</text>
</comment>
<gene>
    <name evidence="4" type="ORF">HMPREF3225_00789</name>
</gene>
<evidence type="ECO:0000313" key="4">
    <source>
        <dbReference type="EMBL" id="KXA39158.1"/>
    </source>
</evidence>
<dbReference type="InterPro" id="IPR008278">
    <property type="entry name" value="4-PPantetheinyl_Trfase_dom"/>
</dbReference>
<dbReference type="PANTHER" id="PTHR12215:SF10">
    <property type="entry name" value="L-AMINOADIPATE-SEMIALDEHYDE DEHYDROGENASE-PHOSPHOPANTETHEINYL TRANSFERASE"/>
    <property type="match status" value="1"/>
</dbReference>
<dbReference type="InterPro" id="IPR037143">
    <property type="entry name" value="4-PPantetheinyl_Trfase_dom_sf"/>
</dbReference>
<proteinExistence type="inferred from homology"/>
<reference evidence="4 5" key="1">
    <citation type="submission" date="2016-01" db="EMBL/GenBank/DDBJ databases">
        <authorList>
            <person name="Mitreva M."/>
            <person name="Pepin K.H."/>
            <person name="Mihindukulasuriya K.A."/>
            <person name="Fulton R."/>
            <person name="Fronick C."/>
            <person name="O'Laughlin M."/>
            <person name="Miner T."/>
            <person name="Herter B."/>
            <person name="Rosa B.A."/>
            <person name="Cordes M."/>
            <person name="Tomlinson C."/>
            <person name="Wollam A."/>
            <person name="Palsikar V.B."/>
            <person name="Mardis E.R."/>
            <person name="Wilson R.K."/>
        </authorList>
    </citation>
    <scope>NUCLEOTIDE SEQUENCE [LARGE SCALE GENOMIC DNA]</scope>
    <source>
        <strain evidence="4 5">MJR7738</strain>
    </source>
</reference>
<accession>A0ABD4EGN7</accession>
<dbReference type="EMBL" id="LRQI01000029">
    <property type="protein sequence ID" value="KXA39158.1"/>
    <property type="molecule type" value="Genomic_DNA"/>
</dbReference>
<evidence type="ECO:0000256" key="2">
    <source>
        <dbReference type="ARBA" id="ARBA00022679"/>
    </source>
</evidence>
<organism evidence="4 5">
    <name type="scientific">Staphylococcus lugdunensis</name>
    <dbReference type="NCBI Taxonomy" id="28035"/>
    <lineage>
        <taxon>Bacteria</taxon>
        <taxon>Bacillati</taxon>
        <taxon>Bacillota</taxon>
        <taxon>Bacilli</taxon>
        <taxon>Bacillales</taxon>
        <taxon>Staphylococcaceae</taxon>
        <taxon>Staphylococcus</taxon>
    </lineage>
</organism>
<dbReference type="PANTHER" id="PTHR12215">
    <property type="entry name" value="PHOSPHOPANTETHEINE TRANSFERASE"/>
    <property type="match status" value="1"/>
</dbReference>
<sequence>MKYKIYELNDNMHNLSQRIMQHLLNGYSVIVIGRTDRVNKCGNQSTFLTKSQLAKLKNLKRKSDKVNYIYSHALVNLFYQYLLTCELTDLVYQYTSYKKPYIENAYNIRFNISHTEGCCVVAFSMVDIGVDVENITRQIDFKDIIDCYFNVHEALYISDNPYHFFQCWVAKEAYLKCIGTGLMEGLDYVEVQKRSGNHFIIYNNKDTTKSIVRMEDIDSKFILGISMMEVPK</sequence>
<evidence type="ECO:0000313" key="5">
    <source>
        <dbReference type="Proteomes" id="UP000070063"/>
    </source>
</evidence>
<evidence type="ECO:0000259" key="3">
    <source>
        <dbReference type="Pfam" id="PF01648"/>
    </source>
</evidence>
<dbReference type="Proteomes" id="UP000070063">
    <property type="component" value="Unassembled WGS sequence"/>
</dbReference>
<evidence type="ECO:0000256" key="1">
    <source>
        <dbReference type="ARBA" id="ARBA00010990"/>
    </source>
</evidence>
<dbReference type="AlphaFoldDB" id="A0ABD4EGN7"/>
<name>A0ABD4EGN7_STALU</name>
<comment type="caution">
    <text evidence="4">The sequence shown here is derived from an EMBL/GenBank/DDBJ whole genome shotgun (WGS) entry which is preliminary data.</text>
</comment>
<dbReference type="InterPro" id="IPR050559">
    <property type="entry name" value="P-Pant_transferase_sf"/>
</dbReference>
<feature type="domain" description="4'-phosphopantetheinyl transferase" evidence="3">
    <location>
        <begin position="128"/>
        <end position="222"/>
    </location>
</feature>
<dbReference type="SUPFAM" id="SSF56214">
    <property type="entry name" value="4'-phosphopantetheinyl transferase"/>
    <property type="match status" value="2"/>
</dbReference>
<protein>
    <submittedName>
        <fullName evidence="4">4'-phosphopantetheinyl transferase family protein</fullName>
    </submittedName>
</protein>
<dbReference type="Pfam" id="PF01648">
    <property type="entry name" value="ACPS"/>
    <property type="match status" value="1"/>
</dbReference>